<accession>A0A0M4TWT7</accession>
<dbReference type="KEGG" id="npz:ACX27_21920"/>
<evidence type="ECO:0000313" key="1">
    <source>
        <dbReference type="EMBL" id="ALF54881.1"/>
    </source>
</evidence>
<reference evidence="2" key="1">
    <citation type="submission" date="2015-07" db="EMBL/GenBank/DDBJ databases">
        <title>Genome Of Nitrogen-Fixing Cyanobacterium Nostoc piscinale CENA21 From Solimoes/Amazon River Floodplain Sediments And Comparative Genomics To Uncover Biosynthetic Natural Products Potential.</title>
        <authorList>
            <person name="Leao T.F."/>
            <person name="Leao P.N."/>
            <person name="Guimaraes P.I."/>
            <person name="de Melo A.G.C."/>
            <person name="Ramos R.T.J."/>
            <person name="Silva A."/>
            <person name="Fiore M.F."/>
            <person name="Schneider M.P.C."/>
        </authorList>
    </citation>
    <scope>NUCLEOTIDE SEQUENCE [LARGE SCALE GENOMIC DNA]</scope>
    <source>
        <strain evidence="2">CENA21</strain>
    </source>
</reference>
<evidence type="ECO:0000313" key="2">
    <source>
        <dbReference type="Proteomes" id="UP000062645"/>
    </source>
</evidence>
<keyword evidence="2" id="KW-1185">Reference proteome</keyword>
<name>A0A0M4TWT7_9NOSO</name>
<evidence type="ECO:0008006" key="3">
    <source>
        <dbReference type="Google" id="ProtNLM"/>
    </source>
</evidence>
<organism evidence="1 2">
    <name type="scientific">Nostoc piscinale CENA21</name>
    <dbReference type="NCBI Taxonomy" id="224013"/>
    <lineage>
        <taxon>Bacteria</taxon>
        <taxon>Bacillati</taxon>
        <taxon>Cyanobacteriota</taxon>
        <taxon>Cyanophyceae</taxon>
        <taxon>Nostocales</taxon>
        <taxon>Nostocaceae</taxon>
        <taxon>Nostoc</taxon>
    </lineage>
</organism>
<dbReference type="AlphaFoldDB" id="A0A0M4TWT7"/>
<dbReference type="Proteomes" id="UP000062645">
    <property type="component" value="Chromosome"/>
</dbReference>
<dbReference type="PANTHER" id="PTHR30298:SF0">
    <property type="entry name" value="PROTEIN YBFL-RELATED"/>
    <property type="match status" value="1"/>
</dbReference>
<reference evidence="1 2" key="2">
    <citation type="journal article" date="2016" name="Genome Announc.">
        <title>Draft Genome Sequence of the N2-Fixing Cyanobacterium Nostoc piscinale CENA21, Isolated from the Brazilian Amazon Floodplain.</title>
        <authorList>
            <person name="Leao T."/>
            <person name="Guimaraes P.I."/>
            <person name="de Melo A.G."/>
            <person name="Ramos R.T."/>
            <person name="Leao P.N."/>
            <person name="Silva A."/>
            <person name="Fiore M.F."/>
            <person name="Schneider M.P."/>
        </authorList>
    </citation>
    <scope>NUCLEOTIDE SEQUENCE [LARGE SCALE GENOMIC DNA]</scope>
    <source>
        <strain evidence="1 2">CENA21</strain>
    </source>
</reference>
<dbReference type="STRING" id="224013.ACX27_21920"/>
<dbReference type="EMBL" id="CP012036">
    <property type="protein sequence ID" value="ALF54881.1"/>
    <property type="molecule type" value="Genomic_DNA"/>
</dbReference>
<sequence length="81" mass="9249">MDVVLKEDDCRVRKDNAPQNCALMKQIAVNLLGKEKRVKRGIKNKQFLATMNNNYLERVLSLAVSKDKPQSVYASKIGIWN</sequence>
<protein>
    <recommendedName>
        <fullName evidence="3">Transposase</fullName>
    </recommendedName>
</protein>
<dbReference type="InterPro" id="IPR051698">
    <property type="entry name" value="Transposase_11-like"/>
</dbReference>
<proteinExistence type="predicted"/>
<dbReference type="PATRIC" id="fig|224013.5.peg.5257"/>
<dbReference type="PANTHER" id="PTHR30298">
    <property type="entry name" value="H REPEAT-ASSOCIATED PREDICTED TRANSPOSASE"/>
    <property type="match status" value="1"/>
</dbReference>
<gene>
    <name evidence="1" type="ORF">ACX27_21920</name>
</gene>